<dbReference type="AlphaFoldDB" id="A0A2H3NK58"/>
<name>A0A2H3NK58_9BACT</name>
<evidence type="ECO:0000256" key="1">
    <source>
        <dbReference type="SAM" id="SignalP"/>
    </source>
</evidence>
<accession>A0A2H3NK58</accession>
<dbReference type="Proteomes" id="UP000221024">
    <property type="component" value="Unassembled WGS sequence"/>
</dbReference>
<evidence type="ECO:0008006" key="4">
    <source>
        <dbReference type="Google" id="ProtNLM"/>
    </source>
</evidence>
<protein>
    <recommendedName>
        <fullName evidence="4">Lipoprotein</fullName>
    </recommendedName>
</protein>
<dbReference type="PROSITE" id="PS51257">
    <property type="entry name" value="PROKAR_LIPOPROTEIN"/>
    <property type="match status" value="1"/>
</dbReference>
<dbReference type="RefSeq" id="WP_098062604.1">
    <property type="nucleotide sequence ID" value="NZ_PDEP01000009.1"/>
</dbReference>
<gene>
    <name evidence="2" type="ORF">CRI93_10560</name>
</gene>
<sequence length="154" mass="16509">MIRSTRSLIAFALLITIATGCDFLGGNSSDKDPVDAYIGFIGEGITPTAPLVAPDTAQAGQAFDVTVTTFGFSSCVQAVREEVERAPMRTTITPYDGGNGHQTACTWVIAEMPRTISVTFREPGMGTIAVNGRDRLWTNNLDKLVTLTHTVIVE</sequence>
<keyword evidence="1" id="KW-0732">Signal</keyword>
<dbReference type="EMBL" id="PDEP01000009">
    <property type="protein sequence ID" value="PEN06257.1"/>
    <property type="molecule type" value="Genomic_DNA"/>
</dbReference>
<proteinExistence type="predicted"/>
<evidence type="ECO:0000313" key="2">
    <source>
        <dbReference type="EMBL" id="PEN06257.1"/>
    </source>
</evidence>
<feature type="chain" id="PRO_5013729512" description="Lipoprotein" evidence="1">
    <location>
        <begin position="21"/>
        <end position="154"/>
    </location>
</feature>
<comment type="caution">
    <text evidence="2">The sequence shown here is derived from an EMBL/GenBank/DDBJ whole genome shotgun (WGS) entry which is preliminary data.</text>
</comment>
<organism evidence="2 3">
    <name type="scientific">Longimonas halophila</name>
    <dbReference type="NCBI Taxonomy" id="1469170"/>
    <lineage>
        <taxon>Bacteria</taxon>
        <taxon>Pseudomonadati</taxon>
        <taxon>Rhodothermota</taxon>
        <taxon>Rhodothermia</taxon>
        <taxon>Rhodothermales</taxon>
        <taxon>Salisaetaceae</taxon>
        <taxon>Longimonas</taxon>
    </lineage>
</organism>
<feature type="signal peptide" evidence="1">
    <location>
        <begin position="1"/>
        <end position="20"/>
    </location>
</feature>
<reference evidence="2 3" key="1">
    <citation type="submission" date="2017-10" db="EMBL/GenBank/DDBJ databases">
        <title>Draft genome of Longimonas halophila.</title>
        <authorList>
            <person name="Goh K.M."/>
            <person name="Shamsir M.S."/>
            <person name="Lim S.W."/>
        </authorList>
    </citation>
    <scope>NUCLEOTIDE SEQUENCE [LARGE SCALE GENOMIC DNA]</scope>
    <source>
        <strain evidence="2 3">KCTC 42399</strain>
    </source>
</reference>
<evidence type="ECO:0000313" key="3">
    <source>
        <dbReference type="Proteomes" id="UP000221024"/>
    </source>
</evidence>
<keyword evidence="3" id="KW-1185">Reference proteome</keyword>